<protein>
    <recommendedName>
        <fullName evidence="5">TIR domain-containing protein</fullName>
    </recommendedName>
</protein>
<evidence type="ECO:0000313" key="2">
    <source>
        <dbReference type="EMBL" id="TYP94301.1"/>
    </source>
</evidence>
<accession>A0A0F7KIK6</accession>
<dbReference type="OrthoDB" id="9862017at2"/>
<organism evidence="1 3">
    <name type="scientific">Nitrosomonas communis</name>
    <dbReference type="NCBI Taxonomy" id="44574"/>
    <lineage>
        <taxon>Bacteria</taxon>
        <taxon>Pseudomonadati</taxon>
        <taxon>Pseudomonadota</taxon>
        <taxon>Betaproteobacteria</taxon>
        <taxon>Nitrosomonadales</taxon>
        <taxon>Nitrosomonadaceae</taxon>
        <taxon>Nitrosomonas</taxon>
    </lineage>
</organism>
<reference evidence="3" key="1">
    <citation type="submission" date="2015-05" db="EMBL/GenBank/DDBJ databases">
        <title>Draft genome of Nitrosomonas communis strain Nm2.</title>
        <authorList>
            <person name="Kozlowski J.A."/>
            <person name="Kits K.D."/>
            <person name="Stein L.Y."/>
        </authorList>
    </citation>
    <scope>NUCLEOTIDE SEQUENCE [LARGE SCALE GENOMIC DNA]</scope>
    <source>
        <strain evidence="3">Nm2</strain>
    </source>
</reference>
<keyword evidence="3" id="KW-1185">Reference proteome</keyword>
<reference evidence="1 3" key="2">
    <citation type="journal article" date="2016" name="Genome Announc.">
        <title>Genome Sequence of Nitrosomonas communis Strain Nm2, a Mesophilic Ammonia-Oxidizing Bacterium Isolated from Mediterranean Soil.</title>
        <authorList>
            <person name="Kozlowski J.A."/>
            <person name="Kits K.D."/>
            <person name="Stein L.Y."/>
        </authorList>
    </citation>
    <scope>NUCLEOTIDE SEQUENCE [LARGE SCALE GENOMIC DNA]</scope>
    <source>
        <strain evidence="1 3">Nm2</strain>
    </source>
</reference>
<dbReference type="KEGG" id="nco:AAW31_14415"/>
<reference evidence="2 4" key="3">
    <citation type="submission" date="2019-07" db="EMBL/GenBank/DDBJ databases">
        <title>Active sludge and wastewater microbial communities from Klosterneuburg, Austria.</title>
        <authorList>
            <person name="Wagner M."/>
        </authorList>
    </citation>
    <scope>NUCLEOTIDE SEQUENCE [LARGE SCALE GENOMIC DNA]</scope>
    <source>
        <strain evidence="2 4">Nm2</strain>
    </source>
</reference>
<dbReference type="AlphaFoldDB" id="A0A0F7KIK6"/>
<evidence type="ECO:0000313" key="4">
    <source>
        <dbReference type="Proteomes" id="UP000324176"/>
    </source>
</evidence>
<proteinExistence type="predicted"/>
<dbReference type="RefSeq" id="WP_046850765.1">
    <property type="nucleotide sequence ID" value="NZ_CP011451.1"/>
</dbReference>
<dbReference type="EMBL" id="VNHT01000002">
    <property type="protein sequence ID" value="TYP94301.1"/>
    <property type="molecule type" value="Genomic_DNA"/>
</dbReference>
<evidence type="ECO:0000313" key="3">
    <source>
        <dbReference type="Proteomes" id="UP000034156"/>
    </source>
</evidence>
<gene>
    <name evidence="1" type="ORF">AAW31_14415</name>
    <name evidence="2" type="ORF">BCL69_100271</name>
</gene>
<dbReference type="EMBL" id="CP011451">
    <property type="protein sequence ID" value="AKH38729.1"/>
    <property type="molecule type" value="Genomic_DNA"/>
</dbReference>
<dbReference type="PATRIC" id="fig|44574.3.peg.3491"/>
<dbReference type="Proteomes" id="UP000324176">
    <property type="component" value="Unassembled WGS sequence"/>
</dbReference>
<evidence type="ECO:0008006" key="5">
    <source>
        <dbReference type="Google" id="ProtNLM"/>
    </source>
</evidence>
<name>A0A0F7KIK6_9PROT</name>
<dbReference type="Proteomes" id="UP000034156">
    <property type="component" value="Chromosome"/>
</dbReference>
<sequence length="229" mass="25689">MNIFLAFAFRDVDKPLVSYIDRLLASQFVQSKTGENLGGEMLTPIVQRRIEDSDALIALLTKRDQLASGGWTTHTWVKDELAWARGKGKPAIALIEEGVAIDGMFQPHEYIPLQRENPLEAILRLAETVAGWQQEAGRSIKVQLAPEDIAAKLGEGEIPCRHRLWQKGKFTDWKEVIPVPETGGTFIYIDGVREDQLIQIRVEEPGKVWQSPATSQWMMIQLKAGGTNK</sequence>
<evidence type="ECO:0000313" key="1">
    <source>
        <dbReference type="EMBL" id="AKH38729.1"/>
    </source>
</evidence>